<dbReference type="InterPro" id="IPR019999">
    <property type="entry name" value="Anth_synth_I-like"/>
</dbReference>
<organism evidence="2 3">
    <name type="scientific">Humisphaera borealis</name>
    <dbReference type="NCBI Taxonomy" id="2807512"/>
    <lineage>
        <taxon>Bacteria</taxon>
        <taxon>Pseudomonadati</taxon>
        <taxon>Planctomycetota</taxon>
        <taxon>Phycisphaerae</taxon>
        <taxon>Tepidisphaerales</taxon>
        <taxon>Tepidisphaeraceae</taxon>
        <taxon>Humisphaera</taxon>
    </lineage>
</organism>
<protein>
    <submittedName>
        <fullName evidence="2">Anthranilate synthase component I family protein</fullName>
    </submittedName>
</protein>
<feature type="domain" description="Chorismate-utilising enzyme C-terminal" evidence="1">
    <location>
        <begin position="144"/>
        <end position="396"/>
    </location>
</feature>
<evidence type="ECO:0000313" key="2">
    <source>
        <dbReference type="EMBL" id="QOV89886.1"/>
    </source>
</evidence>
<dbReference type="PRINTS" id="PR00095">
    <property type="entry name" value="ANTSNTHASEI"/>
</dbReference>
<evidence type="ECO:0000313" key="3">
    <source>
        <dbReference type="Proteomes" id="UP000593765"/>
    </source>
</evidence>
<dbReference type="InterPro" id="IPR005801">
    <property type="entry name" value="ADC_synthase"/>
</dbReference>
<accession>A0A7M2WWN7</accession>
<dbReference type="InterPro" id="IPR015890">
    <property type="entry name" value="Chorismate_C"/>
</dbReference>
<name>A0A7M2WWN7_9BACT</name>
<dbReference type="PANTHER" id="PTHR11236">
    <property type="entry name" value="AMINOBENZOATE/ANTHRANILATE SYNTHASE"/>
    <property type="match status" value="1"/>
</dbReference>
<reference evidence="2 3" key="1">
    <citation type="submission" date="2020-10" db="EMBL/GenBank/DDBJ databases">
        <title>Wide distribution of Phycisphaera-like planctomycetes from WD2101 soil group in peatlands and genome analysis of the first cultivated representative.</title>
        <authorList>
            <person name="Dedysh S.N."/>
            <person name="Beletsky A.V."/>
            <person name="Ivanova A."/>
            <person name="Kulichevskaya I.S."/>
            <person name="Suzina N.E."/>
            <person name="Philippov D.A."/>
            <person name="Rakitin A.L."/>
            <person name="Mardanov A.V."/>
            <person name="Ravin N.V."/>
        </authorList>
    </citation>
    <scope>NUCLEOTIDE SEQUENCE [LARGE SCALE GENOMIC DNA]</scope>
    <source>
        <strain evidence="2 3">M1803</strain>
    </source>
</reference>
<dbReference type="Gene3D" id="3.60.120.10">
    <property type="entry name" value="Anthranilate synthase"/>
    <property type="match status" value="1"/>
</dbReference>
<keyword evidence="3" id="KW-1185">Reference proteome</keyword>
<sequence length="411" mass="45103">MPSLFSNPGKLVTSPTVRLDGNGSSRWAWPQEQARWLMAADSTGHAELRCGELSEGTTDNPLEALSTLPNYLRHADLPRDARWIGFLSYDLGRWFENLPTRAIELPGVPLFAFSLHGSDIPGTPVPLRASGLRSERAARLAVARQNYLAAIRRCIDYIAAGDIFQVNLSQRILAPLRENPIDIYRRLQELTPASFGAFLQYGDFALLCNSPELFFRVDPQPDGNRRIICRPIKGTRPLLPGMDAELRVSAKDQAELAMIVDLQRNDLGRICRIGSVKVSQARTIEAHPTVYHGVATIEGTLRPDVTFVDILRAMFPCGSVTGCPKIRAMQIIDELEPVRRGPYCGAIGWIGADGSMEFNVAIRTMMVKDGLVHVPVGGGIVADSEPEAEYEETMVKARAMLAALGVSPSSL</sequence>
<dbReference type="Proteomes" id="UP000593765">
    <property type="component" value="Chromosome"/>
</dbReference>
<dbReference type="SUPFAM" id="SSF56322">
    <property type="entry name" value="ADC synthase"/>
    <property type="match status" value="1"/>
</dbReference>
<dbReference type="Pfam" id="PF00425">
    <property type="entry name" value="Chorismate_bind"/>
    <property type="match status" value="1"/>
</dbReference>
<dbReference type="KEGG" id="hbs:IPV69_00485"/>
<dbReference type="GO" id="GO:0046820">
    <property type="term" value="F:4-amino-4-deoxychorismate synthase activity"/>
    <property type="evidence" value="ECO:0007669"/>
    <property type="project" value="TreeGrafter"/>
</dbReference>
<proteinExistence type="predicted"/>
<dbReference type="GO" id="GO:0000162">
    <property type="term" value="P:L-tryptophan biosynthetic process"/>
    <property type="evidence" value="ECO:0007669"/>
    <property type="project" value="TreeGrafter"/>
</dbReference>
<dbReference type="PANTHER" id="PTHR11236:SF50">
    <property type="entry name" value="AMINODEOXYCHORISMATE SYNTHASE COMPONENT 1"/>
    <property type="match status" value="1"/>
</dbReference>
<evidence type="ECO:0000259" key="1">
    <source>
        <dbReference type="Pfam" id="PF00425"/>
    </source>
</evidence>
<dbReference type="AlphaFoldDB" id="A0A7M2WWN7"/>
<dbReference type="EMBL" id="CP063458">
    <property type="protein sequence ID" value="QOV89886.1"/>
    <property type="molecule type" value="Genomic_DNA"/>
</dbReference>
<gene>
    <name evidence="2" type="ORF">IPV69_00485</name>
</gene>
<dbReference type="RefSeq" id="WP_206292947.1">
    <property type="nucleotide sequence ID" value="NZ_CP063458.1"/>
</dbReference>